<reference evidence="15 17" key="2">
    <citation type="submission" date="2019-07" db="EMBL/GenBank/DDBJ databases">
        <title>Tepidimonas ignava SPS-1037 draft genome.</title>
        <authorList>
            <person name="Da Costa M.S."/>
            <person name="Froufe H.J.C."/>
            <person name="Egas C."/>
            <person name="Albuquerque L."/>
        </authorList>
    </citation>
    <scope>NUCLEOTIDE SEQUENCE [LARGE SCALE GENOMIC DNA]</scope>
    <source>
        <strain evidence="15 17">SPS-1037</strain>
    </source>
</reference>
<dbReference type="NCBIfam" id="TIGR02203">
    <property type="entry name" value="MsbA_lipidA"/>
    <property type="match status" value="1"/>
</dbReference>
<dbReference type="SUPFAM" id="SSF90123">
    <property type="entry name" value="ABC transporter transmembrane region"/>
    <property type="match status" value="1"/>
</dbReference>
<keyword evidence="6 14" id="KW-0067">ATP-binding</keyword>
<evidence type="ECO:0000313" key="16">
    <source>
        <dbReference type="Proteomes" id="UP000295536"/>
    </source>
</evidence>
<dbReference type="AlphaFoldDB" id="A0A4R3LG11"/>
<keyword evidence="15" id="KW-0378">Hydrolase</keyword>
<proteinExistence type="predicted"/>
<evidence type="ECO:0000313" key="17">
    <source>
        <dbReference type="Proteomes" id="UP000315577"/>
    </source>
</evidence>
<keyword evidence="5" id="KW-0547">Nucleotide-binding</keyword>
<dbReference type="EMBL" id="SMAH01000003">
    <property type="protein sequence ID" value="TCS98989.1"/>
    <property type="molecule type" value="Genomic_DNA"/>
</dbReference>
<keyword evidence="8 11" id="KW-1133">Transmembrane helix</keyword>
<organism evidence="14 16">
    <name type="scientific">Tepidimonas ignava</name>
    <dbReference type="NCBI Taxonomy" id="114249"/>
    <lineage>
        <taxon>Bacteria</taxon>
        <taxon>Pseudomonadati</taxon>
        <taxon>Pseudomonadota</taxon>
        <taxon>Betaproteobacteria</taxon>
        <taxon>Burkholderiales</taxon>
        <taxon>Tepidimonas</taxon>
    </lineage>
</organism>
<dbReference type="PROSITE" id="PS50893">
    <property type="entry name" value="ABC_TRANSPORTER_2"/>
    <property type="match status" value="1"/>
</dbReference>
<evidence type="ECO:0000259" key="12">
    <source>
        <dbReference type="PROSITE" id="PS50893"/>
    </source>
</evidence>
<evidence type="ECO:0000256" key="3">
    <source>
        <dbReference type="ARBA" id="ARBA00022475"/>
    </source>
</evidence>
<dbReference type="Gene3D" id="1.20.1560.10">
    <property type="entry name" value="ABC transporter type 1, transmembrane domain"/>
    <property type="match status" value="1"/>
</dbReference>
<keyword evidence="10 11" id="KW-0472">Membrane</keyword>
<sequence>MTSTAPTPPSAPLHQRLRRLWPYFRPARVGLGLALLGALLAAATEPAIPALLKLLLDEGFVAGQVPLWAVPLALIGLFALRGLATFVAQYGLAYTANGGMVALRRVLFERLGHAELRLFAEHNASQLANTVVYEVNNGAGQLVGALLTAVRTALTIVALLGYLLWLNWALTLVVLAMFPPMAWGMRVLSRRLYGVTRRSQDATDALAYVVEENVLAHRLIRLHEAQAQQQQRFDRLNQTLRGLALKSTVAAALMTPLTQLLAAAALSAVIVMALVQAQGGVSVGSFVGFVTAMLMLVTPLRQLADIATPITRGLAALERGLALLEATPLQAGGQHDTPRVHGAIAWDDVWVQYRHGAGHALQGVTLHVQPGEVVALVGPSGSGKTTLVNLLPRFVEASRGRVLLDGRDVREWDLVALRRQFAMVSQDVVMLNDTVRANVALGDPNPDDARVQAALAAANLDDWWPTLPQGLDTVVGHNAAQLSGGQRQRLAIARAIYKDAPVLILDEATSALDNTSERLVQQALARLMTGRTTLVIAHRLSTIEHADRIVVLEGGCVVEQGTHAQLLAADGLYARLHARGEAAFAGDGPQG</sequence>
<dbReference type="Proteomes" id="UP000315577">
    <property type="component" value="Unassembled WGS sequence"/>
</dbReference>
<dbReference type="PANTHER" id="PTHR43394">
    <property type="entry name" value="ATP-DEPENDENT PERMEASE MDL1, MITOCHONDRIAL"/>
    <property type="match status" value="1"/>
</dbReference>
<dbReference type="InterPro" id="IPR036640">
    <property type="entry name" value="ABC1_TM_sf"/>
</dbReference>
<dbReference type="GO" id="GO:0015421">
    <property type="term" value="F:ABC-type oligopeptide transporter activity"/>
    <property type="evidence" value="ECO:0007669"/>
    <property type="project" value="TreeGrafter"/>
</dbReference>
<keyword evidence="9" id="KW-0445">Lipid transport</keyword>
<evidence type="ECO:0000256" key="5">
    <source>
        <dbReference type="ARBA" id="ARBA00022741"/>
    </source>
</evidence>
<feature type="domain" description="ABC transmembrane type-1" evidence="13">
    <location>
        <begin position="33"/>
        <end position="312"/>
    </location>
</feature>
<evidence type="ECO:0000256" key="2">
    <source>
        <dbReference type="ARBA" id="ARBA00022448"/>
    </source>
</evidence>
<dbReference type="GO" id="GO:0005524">
    <property type="term" value="F:ATP binding"/>
    <property type="evidence" value="ECO:0007669"/>
    <property type="project" value="UniProtKB-KW"/>
</dbReference>
<dbReference type="InterPro" id="IPR003439">
    <property type="entry name" value="ABC_transporter-like_ATP-bd"/>
</dbReference>
<evidence type="ECO:0000256" key="10">
    <source>
        <dbReference type="ARBA" id="ARBA00023136"/>
    </source>
</evidence>
<dbReference type="Proteomes" id="UP000295536">
    <property type="component" value="Unassembled WGS sequence"/>
</dbReference>
<evidence type="ECO:0000259" key="13">
    <source>
        <dbReference type="PROSITE" id="PS50929"/>
    </source>
</evidence>
<dbReference type="InterPro" id="IPR011527">
    <property type="entry name" value="ABC1_TM_dom"/>
</dbReference>
<evidence type="ECO:0000256" key="9">
    <source>
        <dbReference type="ARBA" id="ARBA00023055"/>
    </source>
</evidence>
<evidence type="ECO:0000313" key="14">
    <source>
        <dbReference type="EMBL" id="TCS98989.1"/>
    </source>
</evidence>
<reference evidence="14 16" key="1">
    <citation type="submission" date="2019-03" db="EMBL/GenBank/DDBJ databases">
        <title>Genomic Encyclopedia of Type Strains, Phase IV (KMG-IV): sequencing the most valuable type-strain genomes for metagenomic binning, comparative biology and taxonomic classification.</title>
        <authorList>
            <person name="Goeker M."/>
        </authorList>
    </citation>
    <scope>NUCLEOTIDE SEQUENCE [LARGE SCALE GENOMIC DNA]</scope>
    <source>
        <strain evidence="14 16">DSM 12034</strain>
    </source>
</reference>
<dbReference type="Pfam" id="PF00664">
    <property type="entry name" value="ABC_membrane"/>
    <property type="match status" value="1"/>
</dbReference>
<keyword evidence="7" id="KW-1278">Translocase</keyword>
<evidence type="ECO:0000256" key="11">
    <source>
        <dbReference type="SAM" id="Phobius"/>
    </source>
</evidence>
<evidence type="ECO:0000256" key="6">
    <source>
        <dbReference type="ARBA" id="ARBA00022840"/>
    </source>
</evidence>
<evidence type="ECO:0000256" key="7">
    <source>
        <dbReference type="ARBA" id="ARBA00022967"/>
    </source>
</evidence>
<dbReference type="InterPro" id="IPR011917">
    <property type="entry name" value="ABC_transpr_lipidA"/>
</dbReference>
<dbReference type="Gene3D" id="3.40.50.300">
    <property type="entry name" value="P-loop containing nucleotide triphosphate hydrolases"/>
    <property type="match status" value="1"/>
</dbReference>
<gene>
    <name evidence="15" type="primary">msbA</name>
    <name evidence="14" type="ORF">EDC36_10346</name>
    <name evidence="15" type="ORF">Tigna_00909</name>
</gene>
<evidence type="ECO:0000256" key="4">
    <source>
        <dbReference type="ARBA" id="ARBA00022692"/>
    </source>
</evidence>
<dbReference type="InterPro" id="IPR017871">
    <property type="entry name" value="ABC_transporter-like_CS"/>
</dbReference>
<dbReference type="Pfam" id="PF00005">
    <property type="entry name" value="ABC_tran"/>
    <property type="match status" value="1"/>
</dbReference>
<evidence type="ECO:0000256" key="8">
    <source>
        <dbReference type="ARBA" id="ARBA00022989"/>
    </source>
</evidence>
<dbReference type="InterPro" id="IPR027417">
    <property type="entry name" value="P-loop_NTPase"/>
</dbReference>
<accession>A0A4R3LG11</accession>
<keyword evidence="3" id="KW-1003">Cell membrane</keyword>
<comment type="subcellular location">
    <subcellularLocation>
        <location evidence="1">Cell membrane</location>
        <topology evidence="1">Multi-pass membrane protein</topology>
    </subcellularLocation>
</comment>
<dbReference type="GO" id="GO:0016887">
    <property type="term" value="F:ATP hydrolysis activity"/>
    <property type="evidence" value="ECO:0007669"/>
    <property type="project" value="InterPro"/>
</dbReference>
<dbReference type="RefSeq" id="WP_132961756.1">
    <property type="nucleotide sequence ID" value="NZ_SMAH01000003.1"/>
</dbReference>
<dbReference type="GO" id="GO:0005886">
    <property type="term" value="C:plasma membrane"/>
    <property type="evidence" value="ECO:0007669"/>
    <property type="project" value="UniProtKB-SubCell"/>
</dbReference>
<dbReference type="SUPFAM" id="SSF52540">
    <property type="entry name" value="P-loop containing nucleoside triphosphate hydrolases"/>
    <property type="match status" value="1"/>
</dbReference>
<feature type="domain" description="ABC transporter" evidence="12">
    <location>
        <begin position="344"/>
        <end position="579"/>
    </location>
</feature>
<dbReference type="CDD" id="cd18552">
    <property type="entry name" value="ABC_6TM_MsbA_like"/>
    <property type="match status" value="1"/>
</dbReference>
<dbReference type="InterPro" id="IPR039421">
    <property type="entry name" value="Type_1_exporter"/>
</dbReference>
<comment type="caution">
    <text evidence="14">The sequence shown here is derived from an EMBL/GenBank/DDBJ whole genome shotgun (WGS) entry which is preliminary data.</text>
</comment>
<keyword evidence="4 11" id="KW-0812">Transmembrane</keyword>
<dbReference type="SMART" id="SM00382">
    <property type="entry name" value="AAA"/>
    <property type="match status" value="1"/>
</dbReference>
<dbReference type="PROSITE" id="PS00211">
    <property type="entry name" value="ABC_TRANSPORTER_1"/>
    <property type="match status" value="1"/>
</dbReference>
<dbReference type="PANTHER" id="PTHR43394:SF1">
    <property type="entry name" value="ATP-BINDING CASSETTE SUB-FAMILY B MEMBER 10, MITOCHONDRIAL"/>
    <property type="match status" value="1"/>
</dbReference>
<evidence type="ECO:0000256" key="1">
    <source>
        <dbReference type="ARBA" id="ARBA00004651"/>
    </source>
</evidence>
<dbReference type="PROSITE" id="PS50929">
    <property type="entry name" value="ABC_TM1F"/>
    <property type="match status" value="1"/>
</dbReference>
<keyword evidence="2" id="KW-0813">Transport</keyword>
<protein>
    <submittedName>
        <fullName evidence="15">Lipid A export ATP-binding/permease protein MsbA</fullName>
        <ecNumber evidence="15">3.6.3.-</ecNumber>
    </submittedName>
    <submittedName>
        <fullName evidence="14">Subfamily B ATP-binding cassette protein MsbA</fullName>
    </submittedName>
</protein>
<name>A0A4R3LG11_9BURK</name>
<dbReference type="GO" id="GO:0034040">
    <property type="term" value="F:ATPase-coupled lipid transmembrane transporter activity"/>
    <property type="evidence" value="ECO:0007669"/>
    <property type="project" value="InterPro"/>
</dbReference>
<evidence type="ECO:0000313" key="15">
    <source>
        <dbReference type="EMBL" id="TSE22928.1"/>
    </source>
</evidence>
<feature type="transmembrane region" description="Helical" evidence="11">
    <location>
        <begin position="68"/>
        <end position="95"/>
    </location>
</feature>
<dbReference type="OrthoDB" id="8554730at2"/>
<dbReference type="InterPro" id="IPR003593">
    <property type="entry name" value="AAA+_ATPase"/>
</dbReference>
<keyword evidence="17" id="KW-1185">Reference proteome</keyword>
<dbReference type="EC" id="3.6.3.-" evidence="15"/>
<dbReference type="FunFam" id="3.40.50.300:FF:000221">
    <property type="entry name" value="Multidrug ABC transporter ATP-binding protein"/>
    <property type="match status" value="1"/>
</dbReference>
<dbReference type="EMBL" id="VJNC01000004">
    <property type="protein sequence ID" value="TSE22928.1"/>
    <property type="molecule type" value="Genomic_DNA"/>
</dbReference>
<feature type="transmembrane region" description="Helical" evidence="11">
    <location>
        <begin position="281"/>
        <end position="300"/>
    </location>
</feature>
<feature type="transmembrane region" description="Helical" evidence="11">
    <location>
        <begin position="249"/>
        <end position="275"/>
    </location>
</feature>